<dbReference type="InterPro" id="IPR011009">
    <property type="entry name" value="Kinase-like_dom_sf"/>
</dbReference>
<dbReference type="EMBL" id="LR215010">
    <property type="protein sequence ID" value="VEU68852.1"/>
    <property type="molecule type" value="Genomic_DNA"/>
</dbReference>
<accession>A0A449AR81</accession>
<dbReference type="Gene3D" id="3.30.200.20">
    <property type="entry name" value="Phosphorylase Kinase, domain 1"/>
    <property type="match status" value="1"/>
</dbReference>
<keyword evidence="1" id="KW-1133">Transmembrane helix</keyword>
<dbReference type="AlphaFoldDB" id="A0A449AR81"/>
<evidence type="ECO:0000256" key="1">
    <source>
        <dbReference type="SAM" id="Phobius"/>
    </source>
</evidence>
<evidence type="ECO:0000259" key="2">
    <source>
        <dbReference type="Pfam" id="PF25816"/>
    </source>
</evidence>
<protein>
    <recommendedName>
        <fullName evidence="2">RamC N-terminal domain-containing protein</fullName>
    </recommendedName>
</protein>
<evidence type="ECO:0000313" key="4">
    <source>
        <dbReference type="Proteomes" id="UP000290495"/>
    </source>
</evidence>
<feature type="transmembrane region" description="Helical" evidence="1">
    <location>
        <begin position="467"/>
        <end position="490"/>
    </location>
</feature>
<sequence>MLPIIGWKIHLSAQKNNYLKILKIVFPFFVKHNISFKFISNYKTFKQSIDSIEIQNLTGKFITIYPENEKKSFFIISQLFNLLKTFKGPITYSDRRYKKSIISYRYGHFLKLDKISEKFIIKKYKPDNIKDPFQKEQKISNSIKGFSILGLISFDAFSNIWLVSDKKNKYVMKESKKFFLDNIPVNNRKNEYSISSKFISRFIPKAIFKFWNDNSFFFLFEFKEGISLNKVKNLFNIFLNKDNSNEDLIFSFLNEFKLFIDFIHNDKKIILNDVKLDNFIFDTENKKISFIDLENSFLLGSKKITKVKSEYDNHFKNHIKNDKEKVFLMLLDIFFDFNKGSKISWQNYINILFSVKYNEFYFKILNYILQIFDKKIKLDKIKLITNFEYLNSKLVKMSSKIKYTKWSEIIYLISKDLNKNNFLFFDTLELILKCNDLHIGEELIRELLNIHEKKIDINGAYFNGQNYSYYLLNGTIGILYIVILFSVRFASNKFKYILDKYFNHIKDVYTRKNTIGLGMSGIYLVEYFYYKLFYGLNSINDEKLYIFLLGFNKNKFYDFKGKELFNDLINGSLGLSILFKINNDEKKGVINEKILF</sequence>
<dbReference type="Proteomes" id="UP000290495">
    <property type="component" value="Chromosome"/>
</dbReference>
<name>A0A449AR81_9BACT</name>
<gene>
    <name evidence="3" type="ORF">NCTC10146_00310</name>
</gene>
<feature type="domain" description="RamC N-terminal" evidence="2">
    <location>
        <begin position="3"/>
        <end position="112"/>
    </location>
</feature>
<dbReference type="Gene3D" id="1.10.510.10">
    <property type="entry name" value="Transferase(Phosphotransferase) domain 1"/>
    <property type="match status" value="1"/>
</dbReference>
<dbReference type="Pfam" id="PF25816">
    <property type="entry name" value="RamC_N"/>
    <property type="match status" value="1"/>
</dbReference>
<keyword evidence="1" id="KW-0472">Membrane</keyword>
<dbReference type="InterPro" id="IPR057929">
    <property type="entry name" value="RamC_N"/>
</dbReference>
<reference evidence="3 4" key="1">
    <citation type="submission" date="2019-01" db="EMBL/GenBank/DDBJ databases">
        <authorList>
            <consortium name="Pathogen Informatics"/>
        </authorList>
    </citation>
    <scope>NUCLEOTIDE SEQUENCE [LARGE SCALE GENOMIC DNA]</scope>
    <source>
        <strain evidence="3 4">NCTC10146</strain>
    </source>
</reference>
<proteinExistence type="predicted"/>
<evidence type="ECO:0000313" key="3">
    <source>
        <dbReference type="EMBL" id="VEU68852.1"/>
    </source>
</evidence>
<keyword evidence="1" id="KW-0812">Transmembrane</keyword>
<dbReference type="SUPFAM" id="SSF56112">
    <property type="entry name" value="Protein kinase-like (PK-like)"/>
    <property type="match status" value="1"/>
</dbReference>
<organism evidence="3 4">
    <name type="scientific">Mycoplasmopsis canis</name>
    <dbReference type="NCBI Taxonomy" id="29555"/>
    <lineage>
        <taxon>Bacteria</taxon>
        <taxon>Bacillati</taxon>
        <taxon>Mycoplasmatota</taxon>
        <taxon>Mycoplasmoidales</taxon>
        <taxon>Metamycoplasmataceae</taxon>
        <taxon>Mycoplasmopsis</taxon>
    </lineage>
</organism>